<organism evidence="2 3">
    <name type="scientific">Gigaspora margarita</name>
    <dbReference type="NCBI Taxonomy" id="4874"/>
    <lineage>
        <taxon>Eukaryota</taxon>
        <taxon>Fungi</taxon>
        <taxon>Fungi incertae sedis</taxon>
        <taxon>Mucoromycota</taxon>
        <taxon>Glomeromycotina</taxon>
        <taxon>Glomeromycetes</taxon>
        <taxon>Diversisporales</taxon>
        <taxon>Gigasporaceae</taxon>
        <taxon>Gigaspora</taxon>
    </lineage>
</organism>
<feature type="compositionally biased region" description="Low complexity" evidence="1">
    <location>
        <begin position="177"/>
        <end position="188"/>
    </location>
</feature>
<feature type="compositionally biased region" description="Low complexity" evidence="1">
    <location>
        <begin position="149"/>
        <end position="161"/>
    </location>
</feature>
<proteinExistence type="predicted"/>
<keyword evidence="3" id="KW-1185">Reference proteome</keyword>
<dbReference type="Proteomes" id="UP000789901">
    <property type="component" value="Unassembled WGS sequence"/>
</dbReference>
<evidence type="ECO:0000313" key="3">
    <source>
        <dbReference type="Proteomes" id="UP000789901"/>
    </source>
</evidence>
<name>A0ABM8W3Z6_GIGMA</name>
<evidence type="ECO:0000256" key="1">
    <source>
        <dbReference type="SAM" id="MobiDB-lite"/>
    </source>
</evidence>
<accession>A0ABM8W3Z6</accession>
<dbReference type="EMBL" id="CAJVQB010001052">
    <property type="protein sequence ID" value="CAG8518855.1"/>
    <property type="molecule type" value="Genomic_DNA"/>
</dbReference>
<sequence length="209" mass="23996">MSENKLKLMLQQIVVNAEINLNRKNIANHSACHTAIRILKAFDVPVDEAMIFSDHCSCEVIWAYNDEVIEKLLNPMPNSSNQSQELVNPCLIYQFHRPILNLNQSLLKPFKSPLINNKKMQLEQTMQLKEACVQESKEAQVQESRKAQVQESSEAQESSKSQVHKAIEAQVQKVREAQAQNQMSQNNQLRQVIEHYEDKQALMPNTSKE</sequence>
<evidence type="ECO:0000313" key="2">
    <source>
        <dbReference type="EMBL" id="CAG8518855.1"/>
    </source>
</evidence>
<protein>
    <submittedName>
        <fullName evidence="2">10641_t:CDS:1</fullName>
    </submittedName>
</protein>
<gene>
    <name evidence="2" type="ORF">GMARGA_LOCUS3050</name>
</gene>
<feature type="region of interest" description="Disordered" evidence="1">
    <location>
        <begin position="143"/>
        <end position="192"/>
    </location>
</feature>
<reference evidence="2 3" key="1">
    <citation type="submission" date="2021-06" db="EMBL/GenBank/DDBJ databases">
        <authorList>
            <person name="Kallberg Y."/>
            <person name="Tangrot J."/>
            <person name="Rosling A."/>
        </authorList>
    </citation>
    <scope>NUCLEOTIDE SEQUENCE [LARGE SCALE GENOMIC DNA]</scope>
    <source>
        <strain evidence="2 3">120-4 pot B 10/14</strain>
    </source>
</reference>
<comment type="caution">
    <text evidence="2">The sequence shown here is derived from an EMBL/GenBank/DDBJ whole genome shotgun (WGS) entry which is preliminary data.</text>
</comment>